<feature type="region of interest" description="Disordered" evidence="5">
    <location>
        <begin position="1"/>
        <end position="70"/>
    </location>
</feature>
<dbReference type="PANTHER" id="PTHR10687:SF90">
    <property type="entry name" value="SECRETORY CARRIER MEMBRANE PROTEIN"/>
    <property type="match status" value="1"/>
</dbReference>
<keyword evidence="3 6" id="KW-1133">Transmembrane helix</keyword>
<dbReference type="PANTHER" id="PTHR10687">
    <property type="entry name" value="SECRETORY CARRIER-ASSOCIATED MEMBRANE PROTEIN SCAMP"/>
    <property type="match status" value="1"/>
</dbReference>
<dbReference type="Pfam" id="PF04144">
    <property type="entry name" value="SCAMP"/>
    <property type="match status" value="1"/>
</dbReference>
<dbReference type="GO" id="GO:0015031">
    <property type="term" value="P:protein transport"/>
    <property type="evidence" value="ECO:0007669"/>
    <property type="project" value="InterPro"/>
</dbReference>
<sequence>MSTNDPFADRNALDANPFADPSVRNALSSSDRAYDEYDSKPYGGQDDESIAAPRLDRGDGGASNNRLEDIQRRERELEQRERDLQQRADHIQKHGRNNWPFFFPLIYHDIQAEIPPGDLQVAMTHIYYLWLLLVATLIINLVACVFIGVKELISAIVYLIFITPTSFMLWYRPVYNGFMKEHSLFYYMYFIFAGFHLAWSVYVFLGIPETGSAALLSTINSFNDHKLVAGILGIIVTIGFTLQGLGNLWYYKQIWKHNHEQGHTFAQARAELASHGAKAYFTRGSNV</sequence>
<feature type="transmembrane region" description="Helical" evidence="6">
    <location>
        <begin position="127"/>
        <end position="149"/>
    </location>
</feature>
<evidence type="ECO:0000256" key="6">
    <source>
        <dbReference type="SAM" id="Phobius"/>
    </source>
</evidence>
<accession>A0A316VR59</accession>
<dbReference type="STRING" id="1280837.A0A316VR59"/>
<dbReference type="InterPro" id="IPR007273">
    <property type="entry name" value="SCAMP"/>
</dbReference>
<dbReference type="GO" id="GO:0032588">
    <property type="term" value="C:trans-Golgi network membrane"/>
    <property type="evidence" value="ECO:0007669"/>
    <property type="project" value="TreeGrafter"/>
</dbReference>
<organism evidence="7 8">
    <name type="scientific">Meira miltonrushii</name>
    <dbReference type="NCBI Taxonomy" id="1280837"/>
    <lineage>
        <taxon>Eukaryota</taxon>
        <taxon>Fungi</taxon>
        <taxon>Dikarya</taxon>
        <taxon>Basidiomycota</taxon>
        <taxon>Ustilaginomycotina</taxon>
        <taxon>Exobasidiomycetes</taxon>
        <taxon>Exobasidiales</taxon>
        <taxon>Brachybasidiaceae</taxon>
        <taxon>Meira</taxon>
    </lineage>
</organism>
<comment type="subcellular location">
    <subcellularLocation>
        <location evidence="1">Membrane</location>
        <topology evidence="1">Multi-pass membrane protein</topology>
    </subcellularLocation>
</comment>
<evidence type="ECO:0000256" key="3">
    <source>
        <dbReference type="ARBA" id="ARBA00022989"/>
    </source>
</evidence>
<feature type="transmembrane region" description="Helical" evidence="6">
    <location>
        <begin position="155"/>
        <end position="172"/>
    </location>
</feature>
<evidence type="ECO:0000256" key="5">
    <source>
        <dbReference type="SAM" id="MobiDB-lite"/>
    </source>
</evidence>
<evidence type="ECO:0000313" key="7">
    <source>
        <dbReference type="EMBL" id="PWN37985.1"/>
    </source>
</evidence>
<dbReference type="GeneID" id="37023791"/>
<keyword evidence="8" id="KW-1185">Reference proteome</keyword>
<feature type="transmembrane region" description="Helical" evidence="6">
    <location>
        <begin position="184"/>
        <end position="207"/>
    </location>
</feature>
<dbReference type="GO" id="GO:0055038">
    <property type="term" value="C:recycling endosome membrane"/>
    <property type="evidence" value="ECO:0007669"/>
    <property type="project" value="TreeGrafter"/>
</dbReference>
<reference evidence="7 8" key="1">
    <citation type="journal article" date="2018" name="Mol. Biol. Evol.">
        <title>Broad Genomic Sampling Reveals a Smut Pathogenic Ancestry of the Fungal Clade Ustilaginomycotina.</title>
        <authorList>
            <person name="Kijpornyongpan T."/>
            <person name="Mondo S.J."/>
            <person name="Barry K."/>
            <person name="Sandor L."/>
            <person name="Lee J."/>
            <person name="Lipzen A."/>
            <person name="Pangilinan J."/>
            <person name="LaButti K."/>
            <person name="Hainaut M."/>
            <person name="Henrissat B."/>
            <person name="Grigoriev I.V."/>
            <person name="Spatafora J.W."/>
            <person name="Aime M.C."/>
        </authorList>
    </citation>
    <scope>NUCLEOTIDE SEQUENCE [LARGE SCALE GENOMIC DNA]</scope>
    <source>
        <strain evidence="7 8">MCA 3882</strain>
    </source>
</reference>
<gene>
    <name evidence="7" type="ORF">FA14DRAFT_21683</name>
</gene>
<evidence type="ECO:0000256" key="1">
    <source>
        <dbReference type="ARBA" id="ARBA00004141"/>
    </source>
</evidence>
<evidence type="ECO:0000313" key="8">
    <source>
        <dbReference type="Proteomes" id="UP000245771"/>
    </source>
</evidence>
<feature type="transmembrane region" description="Helical" evidence="6">
    <location>
        <begin position="227"/>
        <end position="251"/>
    </location>
</feature>
<dbReference type="EMBL" id="KZ819602">
    <property type="protein sequence ID" value="PWN37985.1"/>
    <property type="molecule type" value="Genomic_DNA"/>
</dbReference>
<keyword evidence="4 6" id="KW-0472">Membrane</keyword>
<evidence type="ECO:0000256" key="4">
    <source>
        <dbReference type="ARBA" id="ARBA00023136"/>
    </source>
</evidence>
<dbReference type="OrthoDB" id="242866at2759"/>
<keyword evidence="2 6" id="KW-0812">Transmembrane</keyword>
<evidence type="ECO:0000256" key="2">
    <source>
        <dbReference type="ARBA" id="ARBA00022692"/>
    </source>
</evidence>
<dbReference type="RefSeq" id="XP_025358287.1">
    <property type="nucleotide sequence ID" value="XM_025502010.1"/>
</dbReference>
<dbReference type="Proteomes" id="UP000245771">
    <property type="component" value="Unassembled WGS sequence"/>
</dbReference>
<dbReference type="InParanoid" id="A0A316VR59"/>
<name>A0A316VR59_9BASI</name>
<proteinExistence type="predicted"/>
<dbReference type="AlphaFoldDB" id="A0A316VR59"/>
<protein>
    <submittedName>
        <fullName evidence="7">Scamp-domain-containing protein</fullName>
    </submittedName>
</protein>